<name>A0AA39KM36_9HYME</name>
<sequence length="498" mass="57789">MKRVCEAHETVTDNQARNCRIDTNIERVMRNYRCKDIFIPSLSTPDVKLIVNDRHISNLIDNKNQFAMNNDIKSNNNDLLTIHEKVTPGFHANKYCDGIGKERMDKLLEDKISGSENVHKLSSNLFENNKSFSSCDDLTSLMKCQTFNDSKIDSDQLNDLTSSAMKIFTDKVVEGSDILEESKQIKATNLNENLEDNEIFKREKIFDRHYTNHNESWRHCIRCNKPLLHAVNNTENNSHQNILSSSIVDIKLSEDQNQENKCNEENSTEFINSHSHQVEHQDNENKIIGQCFPTVKKTENSERHINQENYLFRNPDSPNDIDQITSRVHSNIKFRSRVFQQNYEREESSQGHSRNVTFHLPSSDEILMNVSDNCSINFPINDKIAVKEIKSLNVEDDEKTAFCREIIRIRQNLKSPQIIREKNKKYSNAEKNIAAIINDVTKYSLRKNVDDSCTTVDNEWNLSDENQDNDNDEQLNKVVFPKETKRAMAILLRSSREN</sequence>
<dbReference type="Proteomes" id="UP001168990">
    <property type="component" value="Unassembled WGS sequence"/>
</dbReference>
<comment type="caution">
    <text evidence="1">The sequence shown here is derived from an EMBL/GenBank/DDBJ whole genome shotgun (WGS) entry which is preliminary data.</text>
</comment>
<organism evidence="1 2">
    <name type="scientific">Microctonus aethiopoides</name>
    <dbReference type="NCBI Taxonomy" id="144406"/>
    <lineage>
        <taxon>Eukaryota</taxon>
        <taxon>Metazoa</taxon>
        <taxon>Ecdysozoa</taxon>
        <taxon>Arthropoda</taxon>
        <taxon>Hexapoda</taxon>
        <taxon>Insecta</taxon>
        <taxon>Pterygota</taxon>
        <taxon>Neoptera</taxon>
        <taxon>Endopterygota</taxon>
        <taxon>Hymenoptera</taxon>
        <taxon>Apocrita</taxon>
        <taxon>Ichneumonoidea</taxon>
        <taxon>Braconidae</taxon>
        <taxon>Euphorinae</taxon>
        <taxon>Microctonus</taxon>
    </lineage>
</organism>
<protein>
    <submittedName>
        <fullName evidence="1">Uncharacterized protein</fullName>
    </submittedName>
</protein>
<dbReference type="EMBL" id="JAQQBS010001422">
    <property type="protein sequence ID" value="KAK0166361.1"/>
    <property type="molecule type" value="Genomic_DNA"/>
</dbReference>
<keyword evidence="2" id="KW-1185">Reference proteome</keyword>
<dbReference type="AlphaFoldDB" id="A0AA39KM36"/>
<evidence type="ECO:0000313" key="1">
    <source>
        <dbReference type="EMBL" id="KAK0166361.1"/>
    </source>
</evidence>
<evidence type="ECO:0000313" key="2">
    <source>
        <dbReference type="Proteomes" id="UP001168990"/>
    </source>
</evidence>
<proteinExistence type="predicted"/>
<reference evidence="1" key="2">
    <citation type="submission" date="2023-03" db="EMBL/GenBank/DDBJ databases">
        <authorList>
            <person name="Inwood S.N."/>
            <person name="Skelly J.G."/>
            <person name="Guhlin J."/>
            <person name="Harrop T.W.R."/>
            <person name="Goldson S.G."/>
            <person name="Dearden P.K."/>
        </authorList>
    </citation>
    <scope>NUCLEOTIDE SEQUENCE</scope>
    <source>
        <strain evidence="1">Irish</strain>
        <tissue evidence="1">Whole body</tissue>
    </source>
</reference>
<gene>
    <name evidence="1" type="ORF">PV328_004787</name>
</gene>
<accession>A0AA39KM36</accession>
<reference evidence="1" key="1">
    <citation type="journal article" date="2023" name="bioRxiv">
        <title>Scaffold-level genome assemblies of two parasitoid biocontrol wasps reveal the parthenogenesis mechanism and an associated novel virus.</title>
        <authorList>
            <person name="Inwood S."/>
            <person name="Skelly J."/>
            <person name="Guhlin J."/>
            <person name="Harrop T."/>
            <person name="Goldson S."/>
            <person name="Dearden P."/>
        </authorList>
    </citation>
    <scope>NUCLEOTIDE SEQUENCE</scope>
    <source>
        <strain evidence="1">Irish</strain>
        <tissue evidence="1">Whole body</tissue>
    </source>
</reference>